<dbReference type="PANTHER" id="PTHR34427:SF5">
    <property type="entry name" value="DUF4283 DOMAIN-CONTAINING PROTEIN"/>
    <property type="match status" value="1"/>
</dbReference>
<dbReference type="Pfam" id="PF00076">
    <property type="entry name" value="RRM_1"/>
    <property type="match status" value="1"/>
</dbReference>
<dbReference type="InterPro" id="IPR000504">
    <property type="entry name" value="RRM_dom"/>
</dbReference>
<dbReference type="GO" id="GO:0003723">
    <property type="term" value="F:RNA binding"/>
    <property type="evidence" value="ECO:0007669"/>
    <property type="project" value="UniProtKB-UniRule"/>
</dbReference>
<dbReference type="Proteomes" id="UP001054252">
    <property type="component" value="Unassembled WGS sequence"/>
</dbReference>
<organism evidence="4 5">
    <name type="scientific">Rubroshorea leprosula</name>
    <dbReference type="NCBI Taxonomy" id="152421"/>
    <lineage>
        <taxon>Eukaryota</taxon>
        <taxon>Viridiplantae</taxon>
        <taxon>Streptophyta</taxon>
        <taxon>Embryophyta</taxon>
        <taxon>Tracheophyta</taxon>
        <taxon>Spermatophyta</taxon>
        <taxon>Magnoliopsida</taxon>
        <taxon>eudicotyledons</taxon>
        <taxon>Gunneridae</taxon>
        <taxon>Pentapetalae</taxon>
        <taxon>rosids</taxon>
        <taxon>malvids</taxon>
        <taxon>Malvales</taxon>
        <taxon>Dipterocarpaceae</taxon>
        <taxon>Rubroshorea</taxon>
    </lineage>
</organism>
<reference evidence="4 5" key="1">
    <citation type="journal article" date="2021" name="Commun. Biol.">
        <title>The genome of Shorea leprosula (Dipterocarpaceae) highlights the ecological relevance of drought in aseasonal tropical rainforests.</title>
        <authorList>
            <person name="Ng K.K.S."/>
            <person name="Kobayashi M.J."/>
            <person name="Fawcett J.A."/>
            <person name="Hatakeyama M."/>
            <person name="Paape T."/>
            <person name="Ng C.H."/>
            <person name="Ang C.C."/>
            <person name="Tnah L.H."/>
            <person name="Lee C.T."/>
            <person name="Nishiyama T."/>
            <person name="Sese J."/>
            <person name="O'Brien M.J."/>
            <person name="Copetti D."/>
            <person name="Mohd Noor M.I."/>
            <person name="Ong R.C."/>
            <person name="Putra M."/>
            <person name="Sireger I.Z."/>
            <person name="Indrioko S."/>
            <person name="Kosugi Y."/>
            <person name="Izuno A."/>
            <person name="Isagi Y."/>
            <person name="Lee S.L."/>
            <person name="Shimizu K.K."/>
        </authorList>
    </citation>
    <scope>NUCLEOTIDE SEQUENCE [LARGE SCALE GENOMIC DNA]</scope>
    <source>
        <strain evidence="4">214</strain>
    </source>
</reference>
<name>A0AAV5KZ67_9ROSI</name>
<proteinExistence type="predicted"/>
<dbReference type="EMBL" id="BPVZ01000085">
    <property type="protein sequence ID" value="GKV30137.1"/>
    <property type="molecule type" value="Genomic_DNA"/>
</dbReference>
<feature type="domain" description="RRM" evidence="3">
    <location>
        <begin position="14"/>
        <end position="91"/>
    </location>
</feature>
<dbReference type="SMART" id="SM00360">
    <property type="entry name" value="RRM"/>
    <property type="match status" value="1"/>
</dbReference>
<evidence type="ECO:0000313" key="4">
    <source>
        <dbReference type="EMBL" id="GKV30137.1"/>
    </source>
</evidence>
<dbReference type="AlphaFoldDB" id="A0AAV5KZ67"/>
<dbReference type="CDD" id="cd00590">
    <property type="entry name" value="RRM_SF"/>
    <property type="match status" value="1"/>
</dbReference>
<keyword evidence="1" id="KW-0694">RNA-binding</keyword>
<evidence type="ECO:0000259" key="3">
    <source>
        <dbReference type="PROSITE" id="PS50102"/>
    </source>
</evidence>
<dbReference type="InterPro" id="IPR012677">
    <property type="entry name" value="Nucleotide-bd_a/b_plait_sf"/>
</dbReference>
<dbReference type="PROSITE" id="PS50102">
    <property type="entry name" value="RRM"/>
    <property type="match status" value="1"/>
</dbReference>
<protein>
    <recommendedName>
        <fullName evidence="3">RRM domain-containing protein</fullName>
    </recommendedName>
</protein>
<dbReference type="SUPFAM" id="SSF54928">
    <property type="entry name" value="RNA-binding domain, RBD"/>
    <property type="match status" value="1"/>
</dbReference>
<evidence type="ECO:0000313" key="5">
    <source>
        <dbReference type="Proteomes" id="UP001054252"/>
    </source>
</evidence>
<gene>
    <name evidence="4" type="ORF">SLEP1_g38992</name>
</gene>
<dbReference type="PANTHER" id="PTHR34427">
    <property type="entry name" value="DUF4283 DOMAIN PROTEIN"/>
    <property type="match status" value="1"/>
</dbReference>
<comment type="caution">
    <text evidence="4">The sequence shown here is derived from an EMBL/GenBank/DDBJ whole genome shotgun (WGS) entry which is preliminary data.</text>
</comment>
<dbReference type="Gene3D" id="3.30.70.330">
    <property type="match status" value="1"/>
</dbReference>
<dbReference type="InterPro" id="IPR035979">
    <property type="entry name" value="RBD_domain_sf"/>
</dbReference>
<sequence>MSRGFDWATYNQATVFYFSNFPEDWTYEQMWKTFLKFGRVYAIYSPRRKNRAGSRFGFVRFLDVKDVRKLENELDQIWIQDRKLRVNCPRFKKNPDTVADEVNRRNVQMQRRGSIYPEAMRVKGRSYADVVTGHNGRNARMQMNETNRGVKQIWKAKTSEQNWTGLEFNPKHENWKWLEGCYLGTARSVEIVPVIQERLYMEGLFVVRVRAMGGKLVLLDGEDKEELKELVESAADWLGQWFDEIRPWSPTLVASERFVWVKMMGVPLEVWGADFFSTLASLWGKFISLDESTSSMKRFDVARVLVSTAQMNPISRTLRIKVNGQLVCIMCREEDGSNGHFHLKTDHNPVLQSDSEDEELEYWSTDHYPEEEFGGNSHNFQRSMWSEDGNSGEEG</sequence>
<evidence type="ECO:0000256" key="2">
    <source>
        <dbReference type="SAM" id="MobiDB-lite"/>
    </source>
</evidence>
<evidence type="ECO:0000256" key="1">
    <source>
        <dbReference type="PROSITE-ProRule" id="PRU00176"/>
    </source>
</evidence>
<feature type="region of interest" description="Disordered" evidence="2">
    <location>
        <begin position="368"/>
        <end position="395"/>
    </location>
</feature>
<keyword evidence="5" id="KW-1185">Reference proteome</keyword>
<accession>A0AAV5KZ67</accession>